<comment type="caution">
    <text evidence="1">The sequence shown here is derived from an EMBL/GenBank/DDBJ whole genome shotgun (WGS) entry which is preliminary data.</text>
</comment>
<reference evidence="1" key="1">
    <citation type="submission" date="2021-06" db="EMBL/GenBank/DDBJ databases">
        <authorList>
            <person name="Kallberg Y."/>
            <person name="Tangrot J."/>
            <person name="Rosling A."/>
        </authorList>
    </citation>
    <scope>NUCLEOTIDE SEQUENCE</scope>
    <source>
        <strain evidence="1">CL356</strain>
    </source>
</reference>
<dbReference type="EMBL" id="CAJVPT010001593">
    <property type="protein sequence ID" value="CAG8465761.1"/>
    <property type="molecule type" value="Genomic_DNA"/>
</dbReference>
<organism evidence="1 2">
    <name type="scientific">Acaulospora colombiana</name>
    <dbReference type="NCBI Taxonomy" id="27376"/>
    <lineage>
        <taxon>Eukaryota</taxon>
        <taxon>Fungi</taxon>
        <taxon>Fungi incertae sedis</taxon>
        <taxon>Mucoromycota</taxon>
        <taxon>Glomeromycotina</taxon>
        <taxon>Glomeromycetes</taxon>
        <taxon>Diversisporales</taxon>
        <taxon>Acaulosporaceae</taxon>
        <taxon>Acaulospora</taxon>
    </lineage>
</organism>
<name>A0ACA9KD71_9GLOM</name>
<evidence type="ECO:0000313" key="1">
    <source>
        <dbReference type="EMBL" id="CAG8465761.1"/>
    </source>
</evidence>
<accession>A0ACA9KD71</accession>
<proteinExistence type="predicted"/>
<protein>
    <submittedName>
        <fullName evidence="1">12145_t:CDS:1</fullName>
    </submittedName>
</protein>
<sequence length="253" mass="28289">MEVEHGLIVQQLEILFTEPVKDLDSLVSSLKKIALEAQTKPEFRLFTVLCPQVIYLMQQSKHTAVSGEDKLQESEDTELMITGLVILLECLGKLSQDVDNGIRECLFKEGIIATCISLLFQADQTLPRVTKAVSTFPNSQDGATGFSYIKRNIVKVIGNMSFENKIVQDEVRELGGIPLVLNQCNIDDNNPYIREQAIFAIRSLLVGNPDNQKFVDELQPVGAVQNDILREIHVKAELRKDGKVKLVADHKSK</sequence>
<evidence type="ECO:0000313" key="2">
    <source>
        <dbReference type="Proteomes" id="UP000789525"/>
    </source>
</evidence>
<gene>
    <name evidence="1" type="ORF">ACOLOM_LOCUS1368</name>
</gene>
<dbReference type="Proteomes" id="UP000789525">
    <property type="component" value="Unassembled WGS sequence"/>
</dbReference>
<keyword evidence="2" id="KW-1185">Reference proteome</keyword>